<keyword evidence="1" id="KW-0175">Coiled coil</keyword>
<comment type="caution">
    <text evidence="2">The sequence shown here is derived from an EMBL/GenBank/DDBJ whole genome shotgun (WGS) entry which is preliminary data.</text>
</comment>
<name>A0A940DWX4_9BACT</name>
<evidence type="ECO:0000313" key="3">
    <source>
        <dbReference type="Proteomes" id="UP000725002"/>
    </source>
</evidence>
<dbReference type="Proteomes" id="UP000725002">
    <property type="component" value="Unassembled WGS sequence"/>
</dbReference>
<dbReference type="EMBL" id="JADILV010000071">
    <property type="protein sequence ID" value="MBO8484371.1"/>
    <property type="molecule type" value="Genomic_DNA"/>
</dbReference>
<accession>A0A940DWX4</accession>
<evidence type="ECO:0000256" key="1">
    <source>
        <dbReference type="SAM" id="Coils"/>
    </source>
</evidence>
<reference evidence="2" key="2">
    <citation type="journal article" date="2021" name="PeerJ">
        <title>Extensive microbial diversity within the chicken gut microbiome revealed by metagenomics and culture.</title>
        <authorList>
            <person name="Gilroy R."/>
            <person name="Ravi A."/>
            <person name="Getino M."/>
            <person name="Pursley I."/>
            <person name="Horton D.L."/>
            <person name="Alikhan N.F."/>
            <person name="Baker D."/>
            <person name="Gharbi K."/>
            <person name="Hall N."/>
            <person name="Watson M."/>
            <person name="Adriaenssens E.M."/>
            <person name="Foster-Nyarko E."/>
            <person name="Jarju S."/>
            <person name="Secka A."/>
            <person name="Antonio M."/>
            <person name="Oren A."/>
            <person name="Chaudhuri R.R."/>
            <person name="La Ragione R."/>
            <person name="Hildebrand F."/>
            <person name="Pallen M.J."/>
        </authorList>
    </citation>
    <scope>NUCLEOTIDE SEQUENCE</scope>
    <source>
        <strain evidence="2">G3-8215</strain>
    </source>
</reference>
<protein>
    <submittedName>
        <fullName evidence="2">Uncharacterized protein</fullName>
    </submittedName>
</protein>
<feature type="coiled-coil region" evidence="1">
    <location>
        <begin position="245"/>
        <end position="276"/>
    </location>
</feature>
<gene>
    <name evidence="2" type="ORF">IAB75_09730</name>
</gene>
<proteinExistence type="predicted"/>
<evidence type="ECO:0000313" key="2">
    <source>
        <dbReference type="EMBL" id="MBO8484371.1"/>
    </source>
</evidence>
<sequence length="291" mass="33278">MEKKELVIPAFFGPQGLTAASANHIADMAKENYQAIEKRFSLMDFHKKTVALIGSSDETVLSYGTSKEQFAGIQEDLNEVVDLKRLIAYLREAIKAKETLAEEAGNITSEKLDRLLENQPVKEPELTEREVMDSWTIKERNRFLSLETKCAVIGKFIHPDGDYSAARSMYMERMAAPKSVEENGRDTLVYTYYPNVDAAEVETLFFSLQAEHRSAQAELNGMKHDIEQTIAVDKAEKSGRWAVAQEKWAAEVALAREELNREREEKRKEVEALKIVIPDNLRQIYERLRKF</sequence>
<organism evidence="2 3">
    <name type="scientific">Candidatus Cryptobacteroides avicola</name>
    <dbReference type="NCBI Taxonomy" id="2840757"/>
    <lineage>
        <taxon>Bacteria</taxon>
        <taxon>Pseudomonadati</taxon>
        <taxon>Bacteroidota</taxon>
        <taxon>Bacteroidia</taxon>
        <taxon>Bacteroidales</taxon>
        <taxon>Candidatus Cryptobacteroides</taxon>
    </lineage>
</organism>
<dbReference type="AlphaFoldDB" id="A0A940DWX4"/>
<reference evidence="2" key="1">
    <citation type="submission" date="2020-10" db="EMBL/GenBank/DDBJ databases">
        <authorList>
            <person name="Gilroy R."/>
        </authorList>
    </citation>
    <scope>NUCLEOTIDE SEQUENCE</scope>
    <source>
        <strain evidence="2">G3-8215</strain>
    </source>
</reference>